<dbReference type="InterPro" id="IPR037119">
    <property type="entry name" value="Haem_oxidase_HugZ-like_sf"/>
</dbReference>
<evidence type="ECO:0000313" key="4">
    <source>
        <dbReference type="Proteomes" id="UP000275078"/>
    </source>
</evidence>
<keyword evidence="4" id="KW-1185">Reference proteome</keyword>
<keyword evidence="1" id="KW-0472">Membrane</keyword>
<evidence type="ECO:0000259" key="2">
    <source>
        <dbReference type="Pfam" id="PF10615"/>
    </source>
</evidence>
<sequence>MTTQRNVSSSREIDPSRKTRIIEHMNNDHSSDISMYLQYYSKLPEAQADTGRMEDMTLDGMVFTSRLSSGSTTTTHIPFKTPLTTAADARNVLVEMSGEAADGLGLSKVKLDSYLAPSPVGYFFGCAFLATLVIFATPEPFLAPGKFVRETVLMGNATIADVIREYHWIWFVLLLTTHMAEMALMTKKMKRYRVKEKDVWWKWVGTTLVVGFDSFSRLKAAVEAKRH</sequence>
<organism evidence="3 4">
    <name type="scientific">Ascobolus immersus RN42</name>
    <dbReference type="NCBI Taxonomy" id="1160509"/>
    <lineage>
        <taxon>Eukaryota</taxon>
        <taxon>Fungi</taxon>
        <taxon>Dikarya</taxon>
        <taxon>Ascomycota</taxon>
        <taxon>Pezizomycotina</taxon>
        <taxon>Pezizomycetes</taxon>
        <taxon>Pezizales</taxon>
        <taxon>Ascobolaceae</taxon>
        <taxon>Ascobolus</taxon>
    </lineage>
</organism>
<evidence type="ECO:0000313" key="3">
    <source>
        <dbReference type="EMBL" id="RPA77385.1"/>
    </source>
</evidence>
<dbReference type="Pfam" id="PF10615">
    <property type="entry name" value="DUF2470"/>
    <property type="match status" value="1"/>
</dbReference>
<dbReference type="PANTHER" id="PTHR37783">
    <property type="entry name" value="MEMBRANE PROTEIN, PUTATIVE (AFU_ORTHOLOGUE AFUA_1G04315)-RELATED"/>
    <property type="match status" value="1"/>
</dbReference>
<proteinExistence type="predicted"/>
<accession>A0A3N4HU99</accession>
<feature type="transmembrane region" description="Helical" evidence="1">
    <location>
        <begin position="168"/>
        <end position="185"/>
    </location>
</feature>
<dbReference type="AlphaFoldDB" id="A0A3N4HU99"/>
<gene>
    <name evidence="3" type="ORF">BJ508DRAFT_417098</name>
</gene>
<reference evidence="3 4" key="1">
    <citation type="journal article" date="2018" name="Nat. Ecol. Evol.">
        <title>Pezizomycetes genomes reveal the molecular basis of ectomycorrhizal truffle lifestyle.</title>
        <authorList>
            <person name="Murat C."/>
            <person name="Payen T."/>
            <person name="Noel B."/>
            <person name="Kuo A."/>
            <person name="Morin E."/>
            <person name="Chen J."/>
            <person name="Kohler A."/>
            <person name="Krizsan K."/>
            <person name="Balestrini R."/>
            <person name="Da Silva C."/>
            <person name="Montanini B."/>
            <person name="Hainaut M."/>
            <person name="Levati E."/>
            <person name="Barry K.W."/>
            <person name="Belfiori B."/>
            <person name="Cichocki N."/>
            <person name="Clum A."/>
            <person name="Dockter R.B."/>
            <person name="Fauchery L."/>
            <person name="Guy J."/>
            <person name="Iotti M."/>
            <person name="Le Tacon F."/>
            <person name="Lindquist E.A."/>
            <person name="Lipzen A."/>
            <person name="Malagnac F."/>
            <person name="Mello A."/>
            <person name="Molinier V."/>
            <person name="Miyauchi S."/>
            <person name="Poulain J."/>
            <person name="Riccioni C."/>
            <person name="Rubini A."/>
            <person name="Sitrit Y."/>
            <person name="Splivallo R."/>
            <person name="Traeger S."/>
            <person name="Wang M."/>
            <person name="Zifcakova L."/>
            <person name="Wipf D."/>
            <person name="Zambonelli A."/>
            <person name="Paolocci F."/>
            <person name="Nowrousian M."/>
            <person name="Ottonello S."/>
            <person name="Baldrian P."/>
            <person name="Spatafora J.W."/>
            <person name="Henrissat B."/>
            <person name="Nagy L.G."/>
            <person name="Aury J.M."/>
            <person name="Wincker P."/>
            <person name="Grigoriev I.V."/>
            <person name="Bonfante P."/>
            <person name="Martin F.M."/>
        </authorList>
    </citation>
    <scope>NUCLEOTIDE SEQUENCE [LARGE SCALE GENOMIC DNA]</scope>
    <source>
        <strain evidence="3 4">RN42</strain>
    </source>
</reference>
<dbReference type="InterPro" id="IPR019595">
    <property type="entry name" value="DUF2470"/>
</dbReference>
<dbReference type="Proteomes" id="UP000275078">
    <property type="component" value="Unassembled WGS sequence"/>
</dbReference>
<dbReference type="OrthoDB" id="5553410at2759"/>
<feature type="domain" description="DUF2470" evidence="2">
    <location>
        <begin position="18"/>
        <end position="96"/>
    </location>
</feature>
<name>A0A3N4HU99_ASCIM</name>
<dbReference type="PANTHER" id="PTHR37783:SF1">
    <property type="entry name" value="MEMBRANE PROTEIN, PUTATIVE (AFU_ORTHOLOGUE AFUA_1G04315)-RELATED"/>
    <property type="match status" value="1"/>
</dbReference>
<protein>
    <recommendedName>
        <fullName evidence="2">DUF2470 domain-containing protein</fullName>
    </recommendedName>
</protein>
<dbReference type="SUPFAM" id="SSF50475">
    <property type="entry name" value="FMN-binding split barrel"/>
    <property type="match status" value="1"/>
</dbReference>
<feature type="transmembrane region" description="Helical" evidence="1">
    <location>
        <begin position="114"/>
        <end position="136"/>
    </location>
</feature>
<keyword evidence="1" id="KW-1133">Transmembrane helix</keyword>
<dbReference type="Gene3D" id="3.20.180.10">
    <property type="entry name" value="PNP-oxidase-like"/>
    <property type="match status" value="1"/>
</dbReference>
<dbReference type="EMBL" id="ML119727">
    <property type="protein sequence ID" value="RPA77385.1"/>
    <property type="molecule type" value="Genomic_DNA"/>
</dbReference>
<evidence type="ECO:0000256" key="1">
    <source>
        <dbReference type="SAM" id="Phobius"/>
    </source>
</evidence>
<keyword evidence="1" id="KW-0812">Transmembrane</keyword>